<dbReference type="PANTHER" id="PTHR11895">
    <property type="entry name" value="TRANSAMIDASE"/>
    <property type="match status" value="1"/>
</dbReference>
<dbReference type="PANTHER" id="PTHR11895:SF7">
    <property type="entry name" value="GLUTAMYL-TRNA(GLN) AMIDOTRANSFERASE SUBUNIT A, MITOCHONDRIAL"/>
    <property type="match status" value="1"/>
</dbReference>
<reference evidence="3 4" key="1">
    <citation type="submission" date="2023-07" db="EMBL/GenBank/DDBJ databases">
        <title>Genomic Encyclopedia of Type Strains, Phase IV (KMG-IV): sequencing the most valuable type-strain genomes for metagenomic binning, comparative biology and taxonomic classification.</title>
        <authorList>
            <person name="Goeker M."/>
        </authorList>
    </citation>
    <scope>NUCLEOTIDE SEQUENCE [LARGE SCALE GENOMIC DNA]</scope>
    <source>
        <strain evidence="3 4">DSM 17740</strain>
    </source>
</reference>
<comment type="caution">
    <text evidence="3">The sequence shown here is derived from an EMBL/GenBank/DDBJ whole genome shotgun (WGS) entry which is preliminary data.</text>
</comment>
<dbReference type="RefSeq" id="WP_307341046.1">
    <property type="nucleotide sequence ID" value="NZ_JAUSUQ010000011.1"/>
</dbReference>
<dbReference type="Pfam" id="PF01425">
    <property type="entry name" value="Amidase"/>
    <property type="match status" value="1"/>
</dbReference>
<sequence length="461" mass="50814">MAKELSPVDVIQTFLKRIEQINPKVNAFCTLNPEGALMQAKQAEQAIIKGERLNPLHGIPVAIKDLTPTRGLRTTYGSLVYAEHVPDVDAICVQRIKQAGAIILGKTNTPEFGYKGTTDNKLFGPTRNPWALDKTAGGSSGGAAAAVAAGLVPLAEGSDGGGSIRIPASLCGVFGFKPTYGRIPSGTGFHTENSFGYQHPFLHHGPLTRTVEDAALFYSVMAGPHPSDPFCLPEDPIDVVQSLQDGVQGKRVAYSRNLGWYEIDKEVEKAVEQGMQHLSELGCYVEEVNLDFGLSKRTVDQAFNLLWLAHFASQHRGLLPRFKDQLSEDMVYIIEKGQQVSLMDYKHVERVRTKVWQTLQQLFQTYDLLVCPTLAVAAFSYQIKGPSTINDKEIHPASDWMLTPVFNLTGHPAASVPVGFTRDERPIGMQVIGRRMEDSLVLRLAYAYEQAFPWHTRKPGI</sequence>
<evidence type="ECO:0000259" key="2">
    <source>
        <dbReference type="Pfam" id="PF01425"/>
    </source>
</evidence>
<dbReference type="InterPro" id="IPR036928">
    <property type="entry name" value="AS_sf"/>
</dbReference>
<dbReference type="PROSITE" id="PS00571">
    <property type="entry name" value="AMIDASES"/>
    <property type="match status" value="1"/>
</dbReference>
<feature type="domain" description="Amidase" evidence="2">
    <location>
        <begin position="9"/>
        <end position="442"/>
    </location>
</feature>
<name>A0ABU0CW42_9BACI</name>
<organism evidence="3 4">
    <name type="scientific">Caldalkalibacillus uzonensis</name>
    <dbReference type="NCBI Taxonomy" id="353224"/>
    <lineage>
        <taxon>Bacteria</taxon>
        <taxon>Bacillati</taxon>
        <taxon>Bacillota</taxon>
        <taxon>Bacilli</taxon>
        <taxon>Bacillales</taxon>
        <taxon>Bacillaceae</taxon>
        <taxon>Caldalkalibacillus</taxon>
    </lineage>
</organism>
<accession>A0ABU0CW42</accession>
<evidence type="ECO:0000313" key="4">
    <source>
        <dbReference type="Proteomes" id="UP001232445"/>
    </source>
</evidence>
<evidence type="ECO:0000313" key="3">
    <source>
        <dbReference type="EMBL" id="MDQ0340069.1"/>
    </source>
</evidence>
<dbReference type="Gene3D" id="3.90.1300.10">
    <property type="entry name" value="Amidase signature (AS) domain"/>
    <property type="match status" value="1"/>
</dbReference>
<dbReference type="InterPro" id="IPR000120">
    <property type="entry name" value="Amidase"/>
</dbReference>
<keyword evidence="4" id="KW-1185">Reference proteome</keyword>
<dbReference type="EMBL" id="JAUSUQ010000011">
    <property type="protein sequence ID" value="MDQ0340069.1"/>
    <property type="molecule type" value="Genomic_DNA"/>
</dbReference>
<dbReference type="InterPro" id="IPR020556">
    <property type="entry name" value="Amidase_CS"/>
</dbReference>
<dbReference type="Proteomes" id="UP001232445">
    <property type="component" value="Unassembled WGS sequence"/>
</dbReference>
<protein>
    <submittedName>
        <fullName evidence="3">Asp-tRNA(Asn)/Glu-tRNA(Gln) amidotransferase A subunit family amidase</fullName>
    </submittedName>
</protein>
<comment type="similarity">
    <text evidence="1">Belongs to the amidase family.</text>
</comment>
<dbReference type="SUPFAM" id="SSF75304">
    <property type="entry name" value="Amidase signature (AS) enzymes"/>
    <property type="match status" value="1"/>
</dbReference>
<dbReference type="InterPro" id="IPR023631">
    <property type="entry name" value="Amidase_dom"/>
</dbReference>
<proteinExistence type="inferred from homology"/>
<gene>
    <name evidence="3" type="ORF">J2S00_002864</name>
</gene>
<evidence type="ECO:0000256" key="1">
    <source>
        <dbReference type="ARBA" id="ARBA00009199"/>
    </source>
</evidence>